<gene>
    <name evidence="1" type="ORF">FWILDA_LOCUS13547</name>
</gene>
<evidence type="ECO:0000313" key="1">
    <source>
        <dbReference type="EMBL" id="CAI2188375.1"/>
    </source>
</evidence>
<name>A0A9W4T1I3_9GLOM</name>
<keyword evidence="2" id="KW-1185">Reference proteome</keyword>
<feature type="non-terminal residue" evidence="1">
    <location>
        <position position="1"/>
    </location>
</feature>
<evidence type="ECO:0000313" key="2">
    <source>
        <dbReference type="Proteomes" id="UP001153678"/>
    </source>
</evidence>
<dbReference type="OrthoDB" id="2421611at2759"/>
<dbReference type="EMBL" id="CAMKVN010005168">
    <property type="protein sequence ID" value="CAI2188375.1"/>
    <property type="molecule type" value="Genomic_DNA"/>
</dbReference>
<organism evidence="1 2">
    <name type="scientific">Funneliformis geosporum</name>
    <dbReference type="NCBI Taxonomy" id="1117311"/>
    <lineage>
        <taxon>Eukaryota</taxon>
        <taxon>Fungi</taxon>
        <taxon>Fungi incertae sedis</taxon>
        <taxon>Mucoromycota</taxon>
        <taxon>Glomeromycotina</taxon>
        <taxon>Glomeromycetes</taxon>
        <taxon>Glomerales</taxon>
        <taxon>Glomeraceae</taxon>
        <taxon>Funneliformis</taxon>
    </lineage>
</organism>
<reference evidence="1" key="1">
    <citation type="submission" date="2022-08" db="EMBL/GenBank/DDBJ databases">
        <authorList>
            <person name="Kallberg Y."/>
            <person name="Tangrot J."/>
            <person name="Rosling A."/>
        </authorList>
    </citation>
    <scope>NUCLEOTIDE SEQUENCE</scope>
    <source>
        <strain evidence="1">Wild A</strain>
    </source>
</reference>
<dbReference type="Proteomes" id="UP001153678">
    <property type="component" value="Unassembled WGS sequence"/>
</dbReference>
<sequence length="358" mass="41084">MCQESDYIQTIRKKSLKTGANYNCQQKQRRTRYGRVIPDYSESNSDSDDIINCDPISEEVRDGHKIKFDFTSISNELQCKPRNEWKVNEINITDRFRKYQMEVLKKAETEELEDIYEILSLSSIIVLRNTCPYPIFTNDEWNVIIGTNPYTIRESTLPPEISFSLRVASFNHFLAKDVFMKSGESKLGRTVAHSLIICRYDSIPNVVSPKMTEGEHCFAFLFPILRPFSSGEKEYKLALNRSNLGMERPDLSCTVNHIPILNSEIKPIGCTPLQRKKDYVKAQLKGRKSINQQLKEKGGPGEAVIFLNVGDLMESFVMDLSHDGIYSSWSFLTNRLVTDKTMIPLAEIEIHHVVPLEV</sequence>
<protein>
    <submittedName>
        <fullName evidence="1">238_t:CDS:1</fullName>
    </submittedName>
</protein>
<accession>A0A9W4T1I3</accession>
<dbReference type="AlphaFoldDB" id="A0A9W4T1I3"/>
<comment type="caution">
    <text evidence="1">The sequence shown here is derived from an EMBL/GenBank/DDBJ whole genome shotgun (WGS) entry which is preliminary data.</text>
</comment>
<proteinExistence type="predicted"/>